<keyword evidence="2" id="KW-0472">Membrane</keyword>
<evidence type="ECO:0008006" key="5">
    <source>
        <dbReference type="Google" id="ProtNLM"/>
    </source>
</evidence>
<dbReference type="AlphaFoldDB" id="A0A6A5WVY6"/>
<dbReference type="OrthoDB" id="71600at2759"/>
<evidence type="ECO:0000256" key="1">
    <source>
        <dbReference type="SAM" id="MobiDB-lite"/>
    </source>
</evidence>
<dbReference type="EMBL" id="ML977564">
    <property type="protein sequence ID" value="KAF2005124.1"/>
    <property type="molecule type" value="Genomic_DNA"/>
</dbReference>
<accession>A0A6A5WVY6</accession>
<feature type="transmembrane region" description="Helical" evidence="2">
    <location>
        <begin position="7"/>
        <end position="28"/>
    </location>
</feature>
<feature type="transmembrane region" description="Helical" evidence="2">
    <location>
        <begin position="185"/>
        <end position="206"/>
    </location>
</feature>
<evidence type="ECO:0000313" key="3">
    <source>
        <dbReference type="EMBL" id="KAF2005124.1"/>
    </source>
</evidence>
<keyword evidence="2" id="KW-0812">Transmembrane</keyword>
<feature type="transmembrane region" description="Helical" evidence="2">
    <location>
        <begin position="34"/>
        <end position="61"/>
    </location>
</feature>
<organism evidence="3 4">
    <name type="scientific">Amniculicola lignicola CBS 123094</name>
    <dbReference type="NCBI Taxonomy" id="1392246"/>
    <lineage>
        <taxon>Eukaryota</taxon>
        <taxon>Fungi</taxon>
        <taxon>Dikarya</taxon>
        <taxon>Ascomycota</taxon>
        <taxon>Pezizomycotina</taxon>
        <taxon>Dothideomycetes</taxon>
        <taxon>Pleosporomycetidae</taxon>
        <taxon>Pleosporales</taxon>
        <taxon>Amniculicolaceae</taxon>
        <taxon>Amniculicola</taxon>
    </lineage>
</organism>
<evidence type="ECO:0000256" key="2">
    <source>
        <dbReference type="SAM" id="Phobius"/>
    </source>
</evidence>
<feature type="transmembrane region" description="Helical" evidence="2">
    <location>
        <begin position="82"/>
        <end position="103"/>
    </location>
</feature>
<feature type="region of interest" description="Disordered" evidence="1">
    <location>
        <begin position="253"/>
        <end position="300"/>
    </location>
</feature>
<proteinExistence type="predicted"/>
<dbReference type="Proteomes" id="UP000799779">
    <property type="component" value="Unassembled WGS sequence"/>
</dbReference>
<dbReference type="GO" id="GO:0016020">
    <property type="term" value="C:membrane"/>
    <property type="evidence" value="ECO:0007669"/>
    <property type="project" value="InterPro"/>
</dbReference>
<dbReference type="InterPro" id="IPR008952">
    <property type="entry name" value="Tetraspanin_EC2_sf"/>
</dbReference>
<keyword evidence="2" id="KW-1133">Transmembrane helix</keyword>
<reference evidence="3" key="1">
    <citation type="journal article" date="2020" name="Stud. Mycol.">
        <title>101 Dothideomycetes genomes: a test case for predicting lifestyles and emergence of pathogens.</title>
        <authorList>
            <person name="Haridas S."/>
            <person name="Albert R."/>
            <person name="Binder M."/>
            <person name="Bloem J."/>
            <person name="Labutti K."/>
            <person name="Salamov A."/>
            <person name="Andreopoulos B."/>
            <person name="Baker S."/>
            <person name="Barry K."/>
            <person name="Bills G."/>
            <person name="Bluhm B."/>
            <person name="Cannon C."/>
            <person name="Castanera R."/>
            <person name="Culley D."/>
            <person name="Daum C."/>
            <person name="Ezra D."/>
            <person name="Gonzalez J."/>
            <person name="Henrissat B."/>
            <person name="Kuo A."/>
            <person name="Liang C."/>
            <person name="Lipzen A."/>
            <person name="Lutzoni F."/>
            <person name="Magnuson J."/>
            <person name="Mondo S."/>
            <person name="Nolan M."/>
            <person name="Ohm R."/>
            <person name="Pangilinan J."/>
            <person name="Park H.-J."/>
            <person name="Ramirez L."/>
            <person name="Alfaro M."/>
            <person name="Sun H."/>
            <person name="Tritt A."/>
            <person name="Yoshinaga Y."/>
            <person name="Zwiers L.-H."/>
            <person name="Turgeon B."/>
            <person name="Goodwin S."/>
            <person name="Spatafora J."/>
            <person name="Crous P."/>
            <person name="Grigoriev I."/>
        </authorList>
    </citation>
    <scope>NUCLEOTIDE SEQUENCE</scope>
    <source>
        <strain evidence="3">CBS 123094</strain>
    </source>
</reference>
<evidence type="ECO:0000313" key="4">
    <source>
        <dbReference type="Proteomes" id="UP000799779"/>
    </source>
</evidence>
<keyword evidence="4" id="KW-1185">Reference proteome</keyword>
<dbReference type="SUPFAM" id="SSF48652">
    <property type="entry name" value="Tetraspanin"/>
    <property type="match status" value="1"/>
</dbReference>
<sequence>MAYTRKQLITCISIVYLIIATVLSGYAASQSSKLAIPIPSTLTGFTTALPIVAGVLLEAGYDLTRRQERRKGIAKGDTTRPPLVIIANTLIFIYSSVVITLLGTHVGPTGDINCGLERSWRDMFRHKDDETIRTIQDAFKCCGLINSHDQAWPFPDKDHKADACEKQFGRTRGCFGPWRGTEQRMAGVLMGVVGLVFIWQFSIIAIPTQRESWLHQVLPDRISRFVADEEHGTGSNGVQRAIGYVQGYNRYSDRVTSEHSDSEEEEEGQRPRRIDEAQESQNNLPSASRDELADNQWVHN</sequence>
<name>A0A6A5WVY6_9PLEO</name>
<gene>
    <name evidence="3" type="ORF">P154DRAFT_518682</name>
</gene>
<protein>
    <recommendedName>
        <fullName evidence="5">Tetraspanin Tsp3</fullName>
    </recommendedName>
</protein>